<keyword evidence="1" id="KW-0472">Membrane</keyword>
<keyword evidence="1" id="KW-1133">Transmembrane helix</keyword>
<evidence type="ECO:0000256" key="1">
    <source>
        <dbReference type="SAM" id="Phobius"/>
    </source>
</evidence>
<reference evidence="2 3" key="1">
    <citation type="journal article" date="2015" name="Nature">
        <title>rRNA introns, odd ribosomes, and small enigmatic genomes across a large radiation of phyla.</title>
        <authorList>
            <person name="Brown C.T."/>
            <person name="Hug L.A."/>
            <person name="Thomas B.C."/>
            <person name="Sharon I."/>
            <person name="Castelle C.J."/>
            <person name="Singh A."/>
            <person name="Wilkins M.J."/>
            <person name="Williams K.H."/>
            <person name="Banfield J.F."/>
        </authorList>
    </citation>
    <scope>NUCLEOTIDE SEQUENCE [LARGE SCALE GENOMIC DNA]</scope>
</reference>
<feature type="transmembrane region" description="Helical" evidence="1">
    <location>
        <begin position="181"/>
        <end position="197"/>
    </location>
</feature>
<protein>
    <recommendedName>
        <fullName evidence="4">Glycosyltransferase RgtA/B/C/D-like domain-containing protein</fullName>
    </recommendedName>
</protein>
<keyword evidence="1" id="KW-0812">Transmembrane</keyword>
<gene>
    <name evidence="2" type="ORF">UT61_C0023G0004</name>
</gene>
<feature type="transmembrane region" description="Helical" evidence="1">
    <location>
        <begin position="155"/>
        <end position="174"/>
    </location>
</feature>
<feature type="transmembrane region" description="Helical" evidence="1">
    <location>
        <begin position="132"/>
        <end position="149"/>
    </location>
</feature>
<feature type="transmembrane region" description="Helical" evidence="1">
    <location>
        <begin position="363"/>
        <end position="379"/>
    </location>
</feature>
<proteinExistence type="predicted"/>
<feature type="transmembrane region" description="Helical" evidence="1">
    <location>
        <begin position="101"/>
        <end position="120"/>
    </location>
</feature>
<evidence type="ECO:0000313" key="3">
    <source>
        <dbReference type="Proteomes" id="UP000034793"/>
    </source>
</evidence>
<feature type="transmembrane region" description="Helical" evidence="1">
    <location>
        <begin position="12"/>
        <end position="32"/>
    </location>
</feature>
<feature type="transmembrane region" description="Helical" evidence="1">
    <location>
        <begin position="231"/>
        <end position="252"/>
    </location>
</feature>
<comment type="caution">
    <text evidence="2">The sequence shown here is derived from an EMBL/GenBank/DDBJ whole genome shotgun (WGS) entry which is preliminary data.</text>
</comment>
<name>A0A0G0SVY7_9BACT</name>
<organism evidence="2 3">
    <name type="scientific">Candidatus Woesebacteria bacterium GW2011_GWA1_39_8</name>
    <dbReference type="NCBI Taxonomy" id="1618552"/>
    <lineage>
        <taxon>Bacteria</taxon>
        <taxon>Candidatus Woeseibacteriota</taxon>
    </lineage>
</organism>
<feature type="transmembrane region" description="Helical" evidence="1">
    <location>
        <begin position="301"/>
        <end position="320"/>
    </location>
</feature>
<feature type="transmembrane region" description="Helical" evidence="1">
    <location>
        <begin position="272"/>
        <end position="292"/>
    </location>
</feature>
<dbReference type="AlphaFoldDB" id="A0A0G0SVY7"/>
<dbReference type="EMBL" id="LBXL01000023">
    <property type="protein sequence ID" value="KKR29757.1"/>
    <property type="molecule type" value="Genomic_DNA"/>
</dbReference>
<dbReference type="Proteomes" id="UP000034793">
    <property type="component" value="Unassembled WGS sequence"/>
</dbReference>
<feature type="transmembrane region" description="Helical" evidence="1">
    <location>
        <begin position="332"/>
        <end position="351"/>
    </location>
</feature>
<feature type="transmembrane region" description="Helical" evidence="1">
    <location>
        <begin position="203"/>
        <end position="219"/>
    </location>
</feature>
<evidence type="ECO:0000313" key="2">
    <source>
        <dbReference type="EMBL" id="KKR29757.1"/>
    </source>
</evidence>
<sequence length="581" mass="66738">MVFNTIKKHRLAFLLAFIVGAIIVLPTIVSVWKTDPDFKGIYGLSSDDEDFYMALAREVYDGHSNLSNPYIKEYKTGPYMQPPLPEIIYSGAAKLLRISPASLAMVNDFFLPAVSVLLLYSLIWKISQSKKISLLFSGLFFLCFLSAFNRPINPQFGFIFLLAGLNLVWLVATGKYEIKKILAYNISLSVIFGILVYAYPFYWMTIGAVYTLWTFLIAYTEKDFGYWIKNWLSFFVPAVIWSIPFAFNALQLSMSPLFAEASLRFGFINTHWPGAFLNVSLMIFCVPIMYLLQKFIKDRKTVLFGWALVISGIVLNWQNVITGKTLQFPPHFYLVVILFVFLIGAIFLSTVNRDNLSQSAKSSAVLVFMIFIIFAFIFYKQKREILYPLRIISPSNISSLQNMAPVLAWLQDNTPADSAVYILGEGYGWAVPIYTHNSVYFASGAGMSMMSDDELENRWVIQKFFEDVKEKDIRGNRDIWTNKFIDTYQNKESRRKILQLITGRTYPETVLMEQEVIDAVLDKDAKFKKMGFEKALKTYEVDYVLVDFGDERYKNLAGKFKQYTFLSPQAEFNDVSIFKVK</sequence>
<accession>A0A0G0SVY7</accession>
<evidence type="ECO:0008006" key="4">
    <source>
        <dbReference type="Google" id="ProtNLM"/>
    </source>
</evidence>